<feature type="chain" id="PRO_5039126087" evidence="1">
    <location>
        <begin position="21"/>
        <end position="50"/>
    </location>
</feature>
<evidence type="ECO:0000313" key="3">
    <source>
        <dbReference type="Proteomes" id="UP000184512"/>
    </source>
</evidence>
<dbReference type="AlphaFoldDB" id="A0A1M6AX21"/>
<dbReference type="STRING" id="1123357.SAMN02745244_00310"/>
<dbReference type="EMBL" id="FQZG01000005">
    <property type="protein sequence ID" value="SHI41044.1"/>
    <property type="molecule type" value="Genomic_DNA"/>
</dbReference>
<dbReference type="Proteomes" id="UP000184512">
    <property type="component" value="Unassembled WGS sequence"/>
</dbReference>
<keyword evidence="1" id="KW-0732">Signal</keyword>
<evidence type="ECO:0000313" key="2">
    <source>
        <dbReference type="EMBL" id="SHI41044.1"/>
    </source>
</evidence>
<keyword evidence="3" id="KW-1185">Reference proteome</keyword>
<accession>A0A1M6AX21</accession>
<protein>
    <submittedName>
        <fullName evidence="2">Uncharacterized protein</fullName>
    </submittedName>
</protein>
<reference evidence="2 3" key="1">
    <citation type="submission" date="2016-11" db="EMBL/GenBank/DDBJ databases">
        <authorList>
            <person name="Jaros S."/>
            <person name="Januszkiewicz K."/>
            <person name="Wedrychowicz H."/>
        </authorList>
    </citation>
    <scope>NUCLEOTIDE SEQUENCE [LARGE SCALE GENOMIC DNA]</scope>
    <source>
        <strain evidence="2 3">DSM 12906</strain>
    </source>
</reference>
<dbReference type="RefSeq" id="WP_175558215.1">
    <property type="nucleotide sequence ID" value="NZ_FQZG01000005.1"/>
</dbReference>
<feature type="signal peptide" evidence="1">
    <location>
        <begin position="1"/>
        <end position="20"/>
    </location>
</feature>
<proteinExistence type="predicted"/>
<evidence type="ECO:0000256" key="1">
    <source>
        <dbReference type="SAM" id="SignalP"/>
    </source>
</evidence>
<name>A0A1M6AX21_9ACTN</name>
<organism evidence="2 3">
    <name type="scientific">Tessaracoccus bendigoensis DSM 12906</name>
    <dbReference type="NCBI Taxonomy" id="1123357"/>
    <lineage>
        <taxon>Bacteria</taxon>
        <taxon>Bacillati</taxon>
        <taxon>Actinomycetota</taxon>
        <taxon>Actinomycetes</taxon>
        <taxon>Propionibacteriales</taxon>
        <taxon>Propionibacteriaceae</taxon>
        <taxon>Tessaracoccus</taxon>
    </lineage>
</organism>
<gene>
    <name evidence="2" type="ORF">SAMN02745244_00310</name>
</gene>
<sequence length="50" mass="5460">MITRLVVGALALTAFLPAPNLSVTPDDTATPSLTLCRLLPWLPSCRIFYE</sequence>